<reference evidence="1 2" key="1">
    <citation type="journal article" date="2008" name="Nature">
        <title>The Trichoplax genome and the nature of placozoans.</title>
        <authorList>
            <person name="Srivastava M."/>
            <person name="Begovic E."/>
            <person name="Chapman J."/>
            <person name="Putnam N.H."/>
            <person name="Hellsten U."/>
            <person name="Kawashima T."/>
            <person name="Kuo A."/>
            <person name="Mitros T."/>
            <person name="Salamov A."/>
            <person name="Carpenter M.L."/>
            <person name="Signorovitch A.Y."/>
            <person name="Moreno M.A."/>
            <person name="Kamm K."/>
            <person name="Grimwood J."/>
            <person name="Schmutz J."/>
            <person name="Shapiro H."/>
            <person name="Grigoriev I.V."/>
            <person name="Buss L.W."/>
            <person name="Schierwater B."/>
            <person name="Dellaporta S.L."/>
            <person name="Rokhsar D.S."/>
        </authorList>
    </citation>
    <scope>NUCLEOTIDE SEQUENCE [LARGE SCALE GENOMIC DNA]</scope>
    <source>
        <strain evidence="1 2">Grell-BS-1999</strain>
    </source>
</reference>
<dbReference type="InParanoid" id="B3RKB4"/>
<proteinExistence type="predicted"/>
<dbReference type="InterPro" id="IPR011029">
    <property type="entry name" value="DEATH-like_dom_sf"/>
</dbReference>
<dbReference type="PhylomeDB" id="B3RKB4"/>
<accession>B3RKB4</accession>
<sequence length="113" mass="12803">MGYLKDLLSGDIIGYSQQVAQKALSDRSKEFCRIVPVDEIIGQLKNDGIISDHQGKELKILKHDSDKRDQLLTILKKERSGEDFEKFCDVLTENSVTTVQKFGKKLREAAANY</sequence>
<protein>
    <recommendedName>
        <fullName evidence="3">CARD domain-containing protein</fullName>
    </recommendedName>
</protein>
<organism evidence="1 2">
    <name type="scientific">Trichoplax adhaerens</name>
    <name type="common">Trichoplax reptans</name>
    <dbReference type="NCBI Taxonomy" id="10228"/>
    <lineage>
        <taxon>Eukaryota</taxon>
        <taxon>Metazoa</taxon>
        <taxon>Placozoa</taxon>
        <taxon>Uniplacotomia</taxon>
        <taxon>Trichoplacea</taxon>
        <taxon>Trichoplacidae</taxon>
        <taxon>Trichoplax</taxon>
    </lineage>
</organism>
<dbReference type="KEGG" id="tad:TRIADDRAFT_52782"/>
<evidence type="ECO:0000313" key="2">
    <source>
        <dbReference type="Proteomes" id="UP000009022"/>
    </source>
</evidence>
<dbReference type="SUPFAM" id="SSF47986">
    <property type="entry name" value="DEATH domain"/>
    <property type="match status" value="1"/>
</dbReference>
<dbReference type="CTD" id="6749586"/>
<dbReference type="Proteomes" id="UP000009022">
    <property type="component" value="Unassembled WGS sequence"/>
</dbReference>
<dbReference type="GeneID" id="6749586"/>
<evidence type="ECO:0000313" key="1">
    <source>
        <dbReference type="EMBL" id="EDV29169.1"/>
    </source>
</evidence>
<keyword evidence="2" id="KW-1185">Reference proteome</keyword>
<dbReference type="RefSeq" id="XP_002108371.1">
    <property type="nucleotide sequence ID" value="XM_002108335.1"/>
</dbReference>
<dbReference type="Gene3D" id="1.10.533.10">
    <property type="entry name" value="Death Domain, Fas"/>
    <property type="match status" value="1"/>
</dbReference>
<evidence type="ECO:0008006" key="3">
    <source>
        <dbReference type="Google" id="ProtNLM"/>
    </source>
</evidence>
<dbReference type="EMBL" id="DS985241">
    <property type="protein sequence ID" value="EDV29169.1"/>
    <property type="molecule type" value="Genomic_DNA"/>
</dbReference>
<name>B3RKB4_TRIAD</name>
<gene>
    <name evidence="1" type="ORF">TRIADDRAFT_52782</name>
</gene>
<dbReference type="AlphaFoldDB" id="B3RKB4"/>
<dbReference type="HOGENOM" id="CLU_2136647_0_0_1"/>
<dbReference type="CDD" id="cd01671">
    <property type="entry name" value="CARD"/>
    <property type="match status" value="1"/>
</dbReference>